<dbReference type="InterPro" id="IPR001957">
    <property type="entry name" value="Chromosome_initiator_DnaA"/>
</dbReference>
<dbReference type="NCBIfam" id="TIGR00362">
    <property type="entry name" value="DnaA"/>
    <property type="match status" value="1"/>
</dbReference>
<feature type="domain" description="AAA+ ATPase" evidence="12">
    <location>
        <begin position="199"/>
        <end position="328"/>
    </location>
</feature>
<accession>A0A4Y9EP28</accession>
<dbReference type="SMART" id="SM00382">
    <property type="entry name" value="AAA"/>
    <property type="match status" value="1"/>
</dbReference>
<dbReference type="InterPro" id="IPR027417">
    <property type="entry name" value="P-loop_NTPase"/>
</dbReference>
<dbReference type="GO" id="GO:0006270">
    <property type="term" value="P:DNA replication initiation"/>
    <property type="evidence" value="ECO:0007669"/>
    <property type="project" value="UniProtKB-UniRule"/>
</dbReference>
<feature type="region of interest" description="Domain IV, binds dsDNA" evidence="8">
    <location>
        <begin position="387"/>
        <end position="506"/>
    </location>
</feature>
<dbReference type="GO" id="GO:0003688">
    <property type="term" value="F:DNA replication origin binding"/>
    <property type="evidence" value="ECO:0007669"/>
    <property type="project" value="UniProtKB-UniRule"/>
</dbReference>
<dbReference type="Gene3D" id="1.10.1750.10">
    <property type="match status" value="1"/>
</dbReference>
<dbReference type="InterPro" id="IPR020591">
    <property type="entry name" value="Chromosome_initiator_DnaA-like"/>
</dbReference>
<dbReference type="Pfam" id="PF11638">
    <property type="entry name" value="DnaA_N"/>
    <property type="match status" value="1"/>
</dbReference>
<name>A0A4Y9EP28_9SPHN</name>
<feature type="binding site" evidence="8">
    <location>
        <position position="210"/>
    </location>
    <ligand>
        <name>ATP</name>
        <dbReference type="ChEBI" id="CHEBI:30616"/>
    </ligand>
</feature>
<dbReference type="InterPro" id="IPR013317">
    <property type="entry name" value="DnaA_dom"/>
</dbReference>
<dbReference type="Gene3D" id="1.10.8.60">
    <property type="match status" value="1"/>
</dbReference>
<dbReference type="Proteomes" id="UP000297737">
    <property type="component" value="Unassembled WGS sequence"/>
</dbReference>
<dbReference type="FunFam" id="3.40.50.300:FF:000668">
    <property type="entry name" value="Chromosomal replication initiator protein DnaA"/>
    <property type="match status" value="1"/>
</dbReference>
<feature type="binding site" evidence="8">
    <location>
        <position position="214"/>
    </location>
    <ligand>
        <name>ATP</name>
        <dbReference type="ChEBI" id="CHEBI:30616"/>
    </ligand>
</feature>
<dbReference type="InterPro" id="IPR024633">
    <property type="entry name" value="DnaA_N_dom"/>
</dbReference>
<evidence type="ECO:0000256" key="5">
    <source>
        <dbReference type="ARBA" id="ARBA00022840"/>
    </source>
</evidence>
<feature type="region of interest" description="Domain I, interacts with DnaA modulators" evidence="8">
    <location>
        <begin position="1"/>
        <end position="141"/>
    </location>
</feature>
<dbReference type="GO" id="GO:0005737">
    <property type="term" value="C:cytoplasm"/>
    <property type="evidence" value="ECO:0007669"/>
    <property type="project" value="UniProtKB-SubCell"/>
</dbReference>
<comment type="caution">
    <text evidence="8">Lacks conserved residue(s) required for the propagation of feature annotation.</text>
</comment>
<proteinExistence type="inferred from homology"/>
<dbReference type="PANTHER" id="PTHR30050">
    <property type="entry name" value="CHROMOSOMAL REPLICATION INITIATOR PROTEIN DNAA"/>
    <property type="match status" value="1"/>
</dbReference>
<evidence type="ECO:0000313" key="14">
    <source>
        <dbReference type="EMBL" id="TFU03364.1"/>
    </source>
</evidence>
<comment type="similarity">
    <text evidence="1 8 11">Belongs to the DnaA family.</text>
</comment>
<evidence type="ECO:0000256" key="6">
    <source>
        <dbReference type="ARBA" id="ARBA00023121"/>
    </source>
</evidence>
<comment type="domain">
    <text evidence="8">Domain I is involved in oligomerization and binding regulators, domain II is flexibile and of varying length in different bacteria, domain III forms the AAA+ region, while domain IV binds dsDNA.</text>
</comment>
<keyword evidence="15" id="KW-1185">Reference proteome</keyword>
<reference evidence="14 15" key="1">
    <citation type="submission" date="2019-02" db="EMBL/GenBank/DDBJ databases">
        <title>Polymorphobacter sp. isolated from the lake at the Tibet of China.</title>
        <authorList>
            <person name="Li A."/>
        </authorList>
    </citation>
    <scope>NUCLEOTIDE SEQUENCE [LARGE SCALE GENOMIC DNA]</scope>
    <source>
        <strain evidence="14 15">DJ1R-1</strain>
    </source>
</reference>
<organism evidence="14 15">
    <name type="scientific">Glacieibacterium arshaanense</name>
    <dbReference type="NCBI Taxonomy" id="2511025"/>
    <lineage>
        <taxon>Bacteria</taxon>
        <taxon>Pseudomonadati</taxon>
        <taxon>Pseudomonadota</taxon>
        <taxon>Alphaproteobacteria</taxon>
        <taxon>Sphingomonadales</taxon>
        <taxon>Sphingosinicellaceae</taxon>
        <taxon>Glacieibacterium</taxon>
    </lineage>
</organism>
<keyword evidence="2 8" id="KW-0963">Cytoplasm</keyword>
<dbReference type="OrthoDB" id="9807019at2"/>
<dbReference type="InterPro" id="IPR018312">
    <property type="entry name" value="Chromosome_initiator_DnaA_CS"/>
</dbReference>
<comment type="function">
    <text evidence="8 10">Plays an essential role in the initiation and regulation of chromosomal replication. ATP-DnaA binds to the origin of replication (oriC) to initiate formation of the DNA replication initiation complex once per cell cycle. Binds the DnaA box (a 9 base pair repeat at the origin) and separates the double-stranded (ds)DNA. Forms a right-handed helical filament on oriC DNA; dsDNA binds to the exterior of the filament while single-stranded (ss)DNA is stabiized in the filament's interior. The ATP-DnaA-oriC complex binds and stabilizes one strand of the AT-rich DNA unwinding element (DUE), permitting loading of DNA polymerase. After initiation quickly degrades to an ADP-DnaA complex that is not apt for DNA replication. Binds acidic phospholipids.</text>
</comment>
<dbReference type="PROSITE" id="PS01008">
    <property type="entry name" value="DNAA"/>
    <property type="match status" value="1"/>
</dbReference>
<keyword evidence="7 8" id="KW-0238">DNA-binding</keyword>
<sequence length="506" mass="55286">MATQASPTAAPASTIPAALARASTLFSVESGTESLIPAAVDSRDDSVAAESRLPADVGAMWEAIRATLRAECGARTFDNWLRPIEFIAVQGDTVRLALPTHFLADWISSHYLERLRVLWATHCPQVGHVVLSVQPAMRMAAPQAAPAAAPAAASAVTPPESCIGLPLEPRYSFDSFVVGKSNELAYNAARTLAEGGPVSFNPLFLHGTTGLGKTHLMHAIGGELRARNPNAKVAYLSAEKFMVEFLAALRAKDTISFKQRLRSVDLLMIDDVQFIAGKESTQEEFFHTMNEIISAGKRLVITADRSPQNLEGIQDRILSRMAWGLVADINAADYELRLNILHTKVAAMAESIGATVPADVIEFLARKITSNVRELEGALNRVVAYARLVGKPVTLDFTRETLADLLRAHEKKVTIDEIQRKVAEYYAIKLSDLLSARRAREVARPRQVAMYLAKKLTPRSLPEIGRRFGGRDHTTVMHAVKRIDELRAGDRELDGDVAALTRLLDS</sequence>
<dbReference type="GO" id="GO:0005886">
    <property type="term" value="C:plasma membrane"/>
    <property type="evidence" value="ECO:0007669"/>
    <property type="project" value="TreeGrafter"/>
</dbReference>
<dbReference type="AlphaFoldDB" id="A0A4Y9EP28"/>
<dbReference type="InterPro" id="IPR010921">
    <property type="entry name" value="Trp_repressor/repl_initiator"/>
</dbReference>
<dbReference type="CDD" id="cd00009">
    <property type="entry name" value="AAA"/>
    <property type="match status" value="1"/>
</dbReference>
<evidence type="ECO:0000259" key="13">
    <source>
        <dbReference type="SMART" id="SM00760"/>
    </source>
</evidence>
<dbReference type="PANTHER" id="PTHR30050:SF2">
    <property type="entry name" value="CHROMOSOMAL REPLICATION INITIATOR PROTEIN DNAA"/>
    <property type="match status" value="1"/>
</dbReference>
<comment type="subcellular location">
    <subcellularLocation>
        <location evidence="8">Cytoplasm</location>
    </subcellularLocation>
</comment>
<dbReference type="GO" id="GO:0006275">
    <property type="term" value="P:regulation of DNA replication"/>
    <property type="evidence" value="ECO:0007669"/>
    <property type="project" value="UniProtKB-UniRule"/>
</dbReference>
<dbReference type="InterPro" id="IPR003593">
    <property type="entry name" value="AAA+_ATPase"/>
</dbReference>
<dbReference type="SUPFAM" id="SSF48295">
    <property type="entry name" value="TrpR-like"/>
    <property type="match status" value="1"/>
</dbReference>
<dbReference type="HAMAP" id="MF_00377">
    <property type="entry name" value="DnaA_bact"/>
    <property type="match status" value="1"/>
</dbReference>
<keyword evidence="6 8" id="KW-0446">Lipid-binding</keyword>
<gene>
    <name evidence="8 14" type="primary">dnaA</name>
    <name evidence="14" type="ORF">EUV02_09295</name>
</gene>
<dbReference type="GO" id="GO:0008289">
    <property type="term" value="F:lipid binding"/>
    <property type="evidence" value="ECO:0007669"/>
    <property type="project" value="UniProtKB-KW"/>
</dbReference>
<evidence type="ECO:0000256" key="9">
    <source>
        <dbReference type="NCBIfam" id="TIGR00362"/>
    </source>
</evidence>
<dbReference type="Gene3D" id="3.30.300.180">
    <property type="match status" value="1"/>
</dbReference>
<dbReference type="Pfam" id="PF08299">
    <property type="entry name" value="Bac_DnaA_C"/>
    <property type="match status" value="1"/>
</dbReference>
<comment type="subunit">
    <text evidence="8">Oligomerizes as a right-handed, spiral filament on DNA at oriC.</text>
</comment>
<keyword evidence="5 8" id="KW-0067">ATP-binding</keyword>
<dbReference type="InterPro" id="IPR013159">
    <property type="entry name" value="DnaA_C"/>
</dbReference>
<protein>
    <recommendedName>
        <fullName evidence="8 9">Chromosomal replication initiator protein DnaA</fullName>
    </recommendedName>
</protein>
<evidence type="ECO:0000256" key="2">
    <source>
        <dbReference type="ARBA" id="ARBA00022490"/>
    </source>
</evidence>
<evidence type="ECO:0000256" key="4">
    <source>
        <dbReference type="ARBA" id="ARBA00022741"/>
    </source>
</evidence>
<keyword evidence="4 8" id="KW-0547">Nucleotide-binding</keyword>
<evidence type="ECO:0000313" key="15">
    <source>
        <dbReference type="Proteomes" id="UP000297737"/>
    </source>
</evidence>
<feature type="domain" description="Chromosomal replication initiator DnaA C-terminal" evidence="13">
    <location>
        <begin position="414"/>
        <end position="483"/>
    </location>
</feature>
<dbReference type="GO" id="GO:0005524">
    <property type="term" value="F:ATP binding"/>
    <property type="evidence" value="ECO:0007669"/>
    <property type="project" value="UniProtKB-UniRule"/>
</dbReference>
<evidence type="ECO:0000256" key="7">
    <source>
        <dbReference type="ARBA" id="ARBA00023125"/>
    </source>
</evidence>
<dbReference type="SMART" id="SM00760">
    <property type="entry name" value="Bac_DnaA_C"/>
    <property type="match status" value="1"/>
</dbReference>
<dbReference type="EMBL" id="SIHO01000002">
    <property type="protein sequence ID" value="TFU03364.1"/>
    <property type="molecule type" value="Genomic_DNA"/>
</dbReference>
<evidence type="ECO:0000256" key="3">
    <source>
        <dbReference type="ARBA" id="ARBA00022705"/>
    </source>
</evidence>
<keyword evidence="3 8" id="KW-0235">DNA replication</keyword>
<dbReference type="Pfam" id="PF00308">
    <property type="entry name" value="Bac_DnaA"/>
    <property type="match status" value="1"/>
</dbReference>
<dbReference type="SUPFAM" id="SSF52540">
    <property type="entry name" value="P-loop containing nucleoside triphosphate hydrolases"/>
    <property type="match status" value="1"/>
</dbReference>
<dbReference type="InterPro" id="IPR038454">
    <property type="entry name" value="DnaA_N_sf"/>
</dbReference>
<dbReference type="Gene3D" id="3.40.50.300">
    <property type="entry name" value="P-loop containing nucleotide triphosphate hydrolases"/>
    <property type="match status" value="1"/>
</dbReference>
<dbReference type="PRINTS" id="PR00051">
    <property type="entry name" value="DNAA"/>
</dbReference>
<evidence type="ECO:0000256" key="11">
    <source>
        <dbReference type="RuleBase" id="RU004227"/>
    </source>
</evidence>
<evidence type="ECO:0000259" key="12">
    <source>
        <dbReference type="SMART" id="SM00382"/>
    </source>
</evidence>
<comment type="caution">
    <text evidence="14">The sequence shown here is derived from an EMBL/GenBank/DDBJ whole genome shotgun (WGS) entry which is preliminary data.</text>
</comment>
<feature type="binding site" evidence="8">
    <location>
        <position position="213"/>
    </location>
    <ligand>
        <name>ATP</name>
        <dbReference type="ChEBI" id="CHEBI:30616"/>
    </ligand>
</feature>
<evidence type="ECO:0000256" key="10">
    <source>
        <dbReference type="RuleBase" id="RU000577"/>
    </source>
</evidence>
<feature type="binding site" evidence="8">
    <location>
        <position position="212"/>
    </location>
    <ligand>
        <name>ATP</name>
        <dbReference type="ChEBI" id="CHEBI:30616"/>
    </ligand>
</feature>
<evidence type="ECO:0000256" key="8">
    <source>
        <dbReference type="HAMAP-Rule" id="MF_00377"/>
    </source>
</evidence>
<dbReference type="CDD" id="cd06571">
    <property type="entry name" value="Bac_DnaA_C"/>
    <property type="match status" value="1"/>
</dbReference>
<evidence type="ECO:0000256" key="1">
    <source>
        <dbReference type="ARBA" id="ARBA00006583"/>
    </source>
</evidence>